<evidence type="ECO:0000313" key="3">
    <source>
        <dbReference type="Proteomes" id="UP001254165"/>
    </source>
</evidence>
<dbReference type="PANTHER" id="PTHR36836:SF1">
    <property type="entry name" value="COLANIC ACID BIOSYNTHESIS PROTEIN WCAK"/>
    <property type="match status" value="1"/>
</dbReference>
<sequence length="425" mass="48324">MNDSTKILLILVHSTQNAGDLALLEMSMYSIKKRLPRAKFFISANYPEEAWYQQQEHQVIPSPSYLIGKTKNYSPLIQLIKFLLGCLFAFIFKIKVFRRLVSQPWKKLFETYETCDMVVAVPGNQFYSMGRFGWPFPVTIMSVALAHLFNKPLYVLPQSIGPFRRWWEKALIRWAYSRAEHVFLRDQISLEVARSIGLPMDKVSYAPDPAFGLTPAPREQACELLISFDWNPNIPSLGVTVIAPMGKSLSPKLVENYYLVLSEALPRFALEHNLQIVFFTQVTGPTTLEDDRIPTLSLYQKVRSQVNAYFVDGAYPPSLLKACYGEMDLFLASRLHSGIFSMSMGVPTIFIGYLLKTKGVLKTLGLEQYGLELSNLRVQDLVLLLEKTWAAKERISKELNLLVASLATKVSFCYHSDAFSKRGCQ</sequence>
<comment type="caution">
    <text evidence="2">The sequence shown here is derived from an EMBL/GenBank/DDBJ whole genome shotgun (WGS) entry which is preliminary data.</text>
</comment>
<dbReference type="GO" id="GO:0016740">
    <property type="term" value="F:transferase activity"/>
    <property type="evidence" value="ECO:0007669"/>
    <property type="project" value="UniProtKB-KW"/>
</dbReference>
<dbReference type="PANTHER" id="PTHR36836">
    <property type="entry name" value="COLANIC ACID BIOSYNTHESIS PROTEIN WCAK"/>
    <property type="match status" value="1"/>
</dbReference>
<gene>
    <name evidence="2" type="ORF">QYE77_09930</name>
</gene>
<proteinExistence type="predicted"/>
<feature type="domain" description="Polysaccharide pyruvyl transferase" evidence="1">
    <location>
        <begin position="17"/>
        <end position="353"/>
    </location>
</feature>
<dbReference type="Proteomes" id="UP001254165">
    <property type="component" value="Unassembled WGS sequence"/>
</dbReference>
<keyword evidence="2" id="KW-0808">Transferase</keyword>
<evidence type="ECO:0000313" key="2">
    <source>
        <dbReference type="EMBL" id="MDT8898588.1"/>
    </source>
</evidence>
<dbReference type="InterPro" id="IPR007345">
    <property type="entry name" value="Polysacch_pyruvyl_Trfase"/>
</dbReference>
<dbReference type="RefSeq" id="WP_315625251.1">
    <property type="nucleotide sequence ID" value="NZ_JAUHMF010000002.1"/>
</dbReference>
<keyword evidence="3" id="KW-1185">Reference proteome</keyword>
<organism evidence="2 3">
    <name type="scientific">Thermanaerothrix solaris</name>
    <dbReference type="NCBI Taxonomy" id="3058434"/>
    <lineage>
        <taxon>Bacteria</taxon>
        <taxon>Bacillati</taxon>
        <taxon>Chloroflexota</taxon>
        <taxon>Anaerolineae</taxon>
        <taxon>Anaerolineales</taxon>
        <taxon>Anaerolineaceae</taxon>
        <taxon>Thermanaerothrix</taxon>
    </lineage>
</organism>
<evidence type="ECO:0000259" key="1">
    <source>
        <dbReference type="Pfam" id="PF04230"/>
    </source>
</evidence>
<dbReference type="EMBL" id="JAUHMF010000002">
    <property type="protein sequence ID" value="MDT8898588.1"/>
    <property type="molecule type" value="Genomic_DNA"/>
</dbReference>
<accession>A0ABU3NP07</accession>
<name>A0ABU3NP07_9CHLR</name>
<protein>
    <submittedName>
        <fullName evidence="2">Polysaccharide pyruvyl transferase family protein</fullName>
    </submittedName>
</protein>
<dbReference type="Pfam" id="PF04230">
    <property type="entry name" value="PS_pyruv_trans"/>
    <property type="match status" value="1"/>
</dbReference>
<reference evidence="2 3" key="1">
    <citation type="submission" date="2023-07" db="EMBL/GenBank/DDBJ databases">
        <title>Novel species of Thermanaerothrix with wide hydrolytic capabilities.</title>
        <authorList>
            <person name="Zayulina K.S."/>
            <person name="Podosokorskaya O.A."/>
            <person name="Elcheninov A.G."/>
        </authorList>
    </citation>
    <scope>NUCLEOTIDE SEQUENCE [LARGE SCALE GENOMIC DNA]</scope>
    <source>
        <strain evidence="2 3">4228-RoL</strain>
    </source>
</reference>